<dbReference type="SUPFAM" id="SSF52096">
    <property type="entry name" value="ClpP/crotonase"/>
    <property type="match status" value="1"/>
</dbReference>
<comment type="similarity">
    <text evidence="1 3">Belongs to the enoyl-CoA hydratase/isomerase family.</text>
</comment>
<comment type="caution">
    <text evidence="4">The sequence shown here is derived from an EMBL/GenBank/DDBJ whole genome shotgun (WGS) entry which is preliminary data.</text>
</comment>
<evidence type="ECO:0000256" key="3">
    <source>
        <dbReference type="RuleBase" id="RU003707"/>
    </source>
</evidence>
<evidence type="ECO:0000256" key="2">
    <source>
        <dbReference type="ARBA" id="ARBA00023239"/>
    </source>
</evidence>
<dbReference type="InterPro" id="IPR018376">
    <property type="entry name" value="Enoyl-CoA_hyd/isom_CS"/>
</dbReference>
<organism evidence="4 5">
    <name type="scientific">Sedimentibacter acidaminivorans</name>
    <dbReference type="NCBI Taxonomy" id="913099"/>
    <lineage>
        <taxon>Bacteria</taxon>
        <taxon>Bacillati</taxon>
        <taxon>Bacillota</taxon>
        <taxon>Tissierellia</taxon>
        <taxon>Sedimentibacter</taxon>
    </lineage>
</organism>
<dbReference type="PANTHER" id="PTHR11941">
    <property type="entry name" value="ENOYL-COA HYDRATASE-RELATED"/>
    <property type="match status" value="1"/>
</dbReference>
<keyword evidence="2" id="KW-0456">Lyase</keyword>
<dbReference type="Gene3D" id="3.90.226.10">
    <property type="entry name" value="2-enoyl-CoA Hydratase, Chain A, domain 1"/>
    <property type="match status" value="1"/>
</dbReference>
<reference evidence="4 5" key="1">
    <citation type="submission" date="2021-03" db="EMBL/GenBank/DDBJ databases">
        <title>Genomic Encyclopedia of Type Strains, Phase IV (KMG-IV): sequencing the most valuable type-strain genomes for metagenomic binning, comparative biology and taxonomic classification.</title>
        <authorList>
            <person name="Goeker M."/>
        </authorList>
    </citation>
    <scope>NUCLEOTIDE SEQUENCE [LARGE SCALE GENOMIC DNA]</scope>
    <source>
        <strain evidence="4 5">DSM 24004</strain>
    </source>
</reference>
<gene>
    <name evidence="4" type="ORF">J2Z76_000779</name>
</gene>
<sequence length="261" mass="28569">MEYKYILFDVEQGVATISLNRPESMNSLNLEIIEEISVAVDVCSQDQNTRVVVLTGVGNVFSAGDDIKIMGLSKNKTKEEIAEIIEKHGYPMIIKKIMSLKKPVIAKVNGICYGAGGELALACDYIIASKEASFGQMYINVGLIGNTYLLPKHVGVKKALELIWTGKIISADEALGIGMINKVSTVDMIDMETKKIAIRLSKGPTLAYGLTKESVYEGMNLDLEKGLKLMTKAQGILMKTNDHKEGVAAFIEKRKAEYKGN</sequence>
<dbReference type="Gene3D" id="1.10.12.10">
    <property type="entry name" value="Lyase 2-enoyl-coa Hydratase, Chain A, domain 2"/>
    <property type="match status" value="1"/>
</dbReference>
<dbReference type="InterPro" id="IPR014748">
    <property type="entry name" value="Enoyl-CoA_hydra_C"/>
</dbReference>
<dbReference type="PANTHER" id="PTHR11941:SF54">
    <property type="entry name" value="ENOYL-COA HYDRATASE, MITOCHONDRIAL"/>
    <property type="match status" value="1"/>
</dbReference>
<dbReference type="Pfam" id="PF00378">
    <property type="entry name" value="ECH_1"/>
    <property type="match status" value="1"/>
</dbReference>
<keyword evidence="5" id="KW-1185">Reference proteome</keyword>
<dbReference type="InterPro" id="IPR029045">
    <property type="entry name" value="ClpP/crotonase-like_dom_sf"/>
</dbReference>
<dbReference type="RefSeq" id="WP_209510681.1">
    <property type="nucleotide sequence ID" value="NZ_JAGGKS010000002.1"/>
</dbReference>
<dbReference type="EMBL" id="JAGGKS010000002">
    <property type="protein sequence ID" value="MBP1924922.1"/>
    <property type="molecule type" value="Genomic_DNA"/>
</dbReference>
<dbReference type="InterPro" id="IPR001753">
    <property type="entry name" value="Enoyl-CoA_hydra/iso"/>
</dbReference>
<proteinExistence type="inferred from homology"/>
<protein>
    <submittedName>
        <fullName evidence="4">Enoyl-CoA hydratase/carnithine racemase</fullName>
    </submittedName>
</protein>
<accession>A0ABS4GB74</accession>
<dbReference type="PROSITE" id="PS00166">
    <property type="entry name" value="ENOYL_COA_HYDRATASE"/>
    <property type="match status" value="1"/>
</dbReference>
<evidence type="ECO:0000313" key="4">
    <source>
        <dbReference type="EMBL" id="MBP1924922.1"/>
    </source>
</evidence>
<dbReference type="CDD" id="cd06558">
    <property type="entry name" value="crotonase-like"/>
    <property type="match status" value="1"/>
</dbReference>
<name>A0ABS4GB74_9FIRM</name>
<dbReference type="Proteomes" id="UP001519342">
    <property type="component" value="Unassembled WGS sequence"/>
</dbReference>
<evidence type="ECO:0000256" key="1">
    <source>
        <dbReference type="ARBA" id="ARBA00005254"/>
    </source>
</evidence>
<evidence type="ECO:0000313" key="5">
    <source>
        <dbReference type="Proteomes" id="UP001519342"/>
    </source>
</evidence>